<evidence type="ECO:0000256" key="3">
    <source>
        <dbReference type="ARBA" id="ARBA00023242"/>
    </source>
</evidence>
<organism evidence="8 9">
    <name type="scientific">Lasius platythorax</name>
    <dbReference type="NCBI Taxonomy" id="488582"/>
    <lineage>
        <taxon>Eukaryota</taxon>
        <taxon>Metazoa</taxon>
        <taxon>Ecdysozoa</taxon>
        <taxon>Arthropoda</taxon>
        <taxon>Hexapoda</taxon>
        <taxon>Insecta</taxon>
        <taxon>Pterygota</taxon>
        <taxon>Neoptera</taxon>
        <taxon>Endopterygota</taxon>
        <taxon>Hymenoptera</taxon>
        <taxon>Apocrita</taxon>
        <taxon>Aculeata</taxon>
        <taxon>Formicoidea</taxon>
        <taxon>Formicidae</taxon>
        <taxon>Formicinae</taxon>
        <taxon>Lasius</taxon>
        <taxon>Lasius</taxon>
    </lineage>
</organism>
<feature type="region of interest" description="Disordered" evidence="4">
    <location>
        <begin position="80"/>
        <end position="108"/>
    </location>
</feature>
<dbReference type="InterPro" id="IPR039182">
    <property type="entry name" value="Pop1"/>
</dbReference>
<keyword evidence="3" id="KW-0539">Nucleus</keyword>
<dbReference type="PANTHER" id="PTHR22731">
    <property type="entry name" value="RIBONUCLEASES P/MRP PROTEIN SUBUNIT POP1"/>
    <property type="match status" value="1"/>
</dbReference>
<dbReference type="GO" id="GO:0001682">
    <property type="term" value="P:tRNA 5'-leader removal"/>
    <property type="evidence" value="ECO:0007669"/>
    <property type="project" value="InterPro"/>
</dbReference>
<comment type="subcellular location">
    <subcellularLocation>
        <location evidence="1">Nucleus</location>
    </subcellularLocation>
</comment>
<dbReference type="InterPro" id="IPR009723">
    <property type="entry name" value="Pop1_N"/>
</dbReference>
<feature type="domain" description="Pop1 N-terminal" evidence="5">
    <location>
        <begin position="112"/>
        <end position="179"/>
    </location>
</feature>
<dbReference type="EMBL" id="OZ034834">
    <property type="protein sequence ID" value="CAL1675956.1"/>
    <property type="molecule type" value="Genomic_DNA"/>
</dbReference>
<dbReference type="Pfam" id="PF22770">
    <property type="entry name" value="POP1_C"/>
    <property type="match status" value="1"/>
</dbReference>
<name>A0AAV2N8F0_9HYME</name>
<keyword evidence="9" id="KW-1185">Reference proteome</keyword>
<feature type="compositionally biased region" description="Polar residues" evidence="4">
    <location>
        <begin position="85"/>
        <end position="95"/>
    </location>
</feature>
<keyword evidence="2" id="KW-0819">tRNA processing</keyword>
<gene>
    <name evidence="8" type="ORF">LPLAT_LOCUS2231</name>
</gene>
<reference evidence="8" key="1">
    <citation type="submission" date="2024-04" db="EMBL/GenBank/DDBJ databases">
        <authorList>
            <consortium name="Molecular Ecology Group"/>
        </authorList>
    </citation>
    <scope>NUCLEOTIDE SEQUENCE</scope>
</reference>
<dbReference type="PANTHER" id="PTHR22731:SF3">
    <property type="entry name" value="RIBONUCLEASES P_MRP PROTEIN SUBUNIT POP1"/>
    <property type="match status" value="1"/>
</dbReference>
<feature type="domain" description="Pop1 N-terminal" evidence="5">
    <location>
        <begin position="27"/>
        <end position="106"/>
    </location>
</feature>
<dbReference type="GO" id="GO:0000172">
    <property type="term" value="C:ribonuclease MRP complex"/>
    <property type="evidence" value="ECO:0007669"/>
    <property type="project" value="InterPro"/>
</dbReference>
<evidence type="ECO:0000259" key="6">
    <source>
        <dbReference type="Pfam" id="PF08170"/>
    </source>
</evidence>
<dbReference type="InterPro" id="IPR055079">
    <property type="entry name" value="POP1_C"/>
</dbReference>
<protein>
    <submittedName>
        <fullName evidence="8">Uncharacterized protein</fullName>
    </submittedName>
</protein>
<evidence type="ECO:0000313" key="8">
    <source>
        <dbReference type="EMBL" id="CAL1675956.1"/>
    </source>
</evidence>
<dbReference type="Pfam" id="PF08170">
    <property type="entry name" value="POPLD"/>
    <property type="match status" value="1"/>
</dbReference>
<evidence type="ECO:0000256" key="1">
    <source>
        <dbReference type="ARBA" id="ARBA00004123"/>
    </source>
</evidence>
<sequence length="888" mass="103189">MAKKKKQFDEFLGGSESLPHEVSIMQFVSSRAREISAMTSSIENPKQTKLIFQKLPIYMRRRVMSHNVKRLPRRLREAHAAQMAKSANGQNLPSTSKRPSRKYRRRPRNLLSEYSRRQRNKIWLETHIWHAKRFHMIDKWGYRIANHSNDKCFRANYRAITQNCLLQDISYYTCIEIVGEESLLKTTLKTHCNPSALTFAAKKYTNSHREGTVMFFKKNGYPHFPIGNVSFFWRPSESDIRTIWIWVHPAFYNDFLSEIISSFEFKQDNAERDTTDITHDLNYLYTNNTGCKMVVLRNALNRFRLHGPLALDILREALQLPSLTELDFDLEMNCTITEEQDSSLNNEKLDASKISTDNNVSTQPKERMAIDESEENATISRDLNIQELRKKCWHIKYYKKRENMEAFKIQEQLWQSIKSWGSPDQLPSNMIIGLTVLDPRFYLPEKRTKTECKTESKTETTVSQIKSVYQLSTDSSRSPIWDAQIRHIASNSCVSTSTINKLRSECLVPGISNDQYFNKDIMAKIPILLIQNPGSIIVSTGLGSSIDIIIPSGWAMPFWLAFIMRCARVGALRESSLIAFESLRLNVPDINDPDSPAYMREALITKEELTNKYFRHPPSRRVNFVKFGIRSPFFCDWKNLTKGWSNVEDFYVLRNYELLSLLQKEIRPVKRKNARSKSTDQNTQFNFQDFDECKNCLVHVQLTMVGRGSPKKFAIICMPTHEDVEKFENLRKWVGPVEKCHTDSNEKFRKILRKNHLALLKRLRRRRVQRKKIFQDGASTELKEIVNLDAIKRTLISSHRKIISDHSVRMSKLYLPESTEVRHSCDREVMGYVTIGGLSFSQAKGIGTGYVTLPSLLEIISKKSNIVLVRNTQTRQYRLAKLDILDII</sequence>
<evidence type="ECO:0000313" key="9">
    <source>
        <dbReference type="Proteomes" id="UP001497644"/>
    </source>
</evidence>
<evidence type="ECO:0000259" key="7">
    <source>
        <dbReference type="Pfam" id="PF22770"/>
    </source>
</evidence>
<evidence type="ECO:0000256" key="4">
    <source>
        <dbReference type="SAM" id="MobiDB-lite"/>
    </source>
</evidence>
<proteinExistence type="predicted"/>
<feature type="compositionally biased region" description="Basic residues" evidence="4">
    <location>
        <begin position="98"/>
        <end position="108"/>
    </location>
</feature>
<evidence type="ECO:0000259" key="5">
    <source>
        <dbReference type="Pfam" id="PF06978"/>
    </source>
</evidence>
<dbReference type="Proteomes" id="UP001497644">
    <property type="component" value="Chromosome 11"/>
</dbReference>
<feature type="domain" description="POPLD" evidence="6">
    <location>
        <begin position="546"/>
        <end position="637"/>
    </location>
</feature>
<dbReference type="InterPro" id="IPR012590">
    <property type="entry name" value="POPLD_dom"/>
</dbReference>
<dbReference type="GO" id="GO:0005655">
    <property type="term" value="C:nucleolar ribonuclease P complex"/>
    <property type="evidence" value="ECO:0007669"/>
    <property type="project" value="InterPro"/>
</dbReference>
<accession>A0AAV2N8F0</accession>
<feature type="domain" description="POP1 C-terminal" evidence="7">
    <location>
        <begin position="696"/>
        <end position="885"/>
    </location>
</feature>
<dbReference type="AlphaFoldDB" id="A0AAV2N8F0"/>
<evidence type="ECO:0000256" key="2">
    <source>
        <dbReference type="ARBA" id="ARBA00022694"/>
    </source>
</evidence>
<dbReference type="Pfam" id="PF06978">
    <property type="entry name" value="POP1_N"/>
    <property type="match status" value="2"/>
</dbReference>